<evidence type="ECO:0000256" key="1">
    <source>
        <dbReference type="ARBA" id="ARBA00004429"/>
    </source>
</evidence>
<evidence type="ECO:0000256" key="4">
    <source>
        <dbReference type="ARBA" id="ARBA00022519"/>
    </source>
</evidence>
<sequence length="184" mass="21133">MQDTHENSRPELDLSEMDTASEDISDVSWLDVPVLVIFVVLILIVATQFFTRYVLNNSLGWTEEMARYLLIMLGFVGSVTCVRKGSHIYLEFFYRYVPRGVIKPMALLVEVITGLFFGYIGYLGLAMIERTSGQKMITVPWPKAIIWYVVMAACAMMVLYVIRNIYRLIQTDADEVAHKKLENF</sequence>
<dbReference type="InterPro" id="IPR055348">
    <property type="entry name" value="DctQ"/>
</dbReference>
<dbReference type="PANTHER" id="PTHR35011">
    <property type="entry name" value="2,3-DIKETO-L-GULONATE TRAP TRANSPORTER SMALL PERMEASE PROTEIN YIAM"/>
    <property type="match status" value="1"/>
</dbReference>
<gene>
    <name evidence="11" type="ORF">CLV78_10711</name>
</gene>
<evidence type="ECO:0000256" key="8">
    <source>
        <dbReference type="ARBA" id="ARBA00038436"/>
    </source>
</evidence>
<evidence type="ECO:0000256" key="9">
    <source>
        <dbReference type="RuleBase" id="RU369079"/>
    </source>
</evidence>
<protein>
    <recommendedName>
        <fullName evidence="9">TRAP transporter small permease protein</fullName>
    </recommendedName>
</protein>
<keyword evidence="2 9" id="KW-0813">Transport</keyword>
<keyword evidence="3" id="KW-1003">Cell membrane</keyword>
<evidence type="ECO:0000313" key="12">
    <source>
        <dbReference type="Proteomes" id="UP000239480"/>
    </source>
</evidence>
<evidence type="ECO:0000256" key="6">
    <source>
        <dbReference type="ARBA" id="ARBA00022989"/>
    </source>
</evidence>
<keyword evidence="12" id="KW-1185">Reference proteome</keyword>
<dbReference type="RefSeq" id="WP_106205810.1">
    <property type="nucleotide sequence ID" value="NZ_PVTD01000007.1"/>
</dbReference>
<dbReference type="PANTHER" id="PTHR35011:SF11">
    <property type="entry name" value="TRAP TRANSPORTER SMALL PERMEASE PROTEIN"/>
    <property type="match status" value="1"/>
</dbReference>
<dbReference type="Proteomes" id="UP000239480">
    <property type="component" value="Unassembled WGS sequence"/>
</dbReference>
<evidence type="ECO:0000256" key="7">
    <source>
        <dbReference type="ARBA" id="ARBA00023136"/>
    </source>
</evidence>
<evidence type="ECO:0000256" key="2">
    <source>
        <dbReference type="ARBA" id="ARBA00022448"/>
    </source>
</evidence>
<dbReference type="Pfam" id="PF04290">
    <property type="entry name" value="DctQ"/>
    <property type="match status" value="1"/>
</dbReference>
<feature type="transmembrane region" description="Helical" evidence="9">
    <location>
        <begin position="65"/>
        <end position="83"/>
    </location>
</feature>
<keyword evidence="7 9" id="KW-0472">Membrane</keyword>
<comment type="similarity">
    <text evidence="8 9">Belongs to the TRAP transporter small permease family.</text>
</comment>
<dbReference type="GO" id="GO:0022857">
    <property type="term" value="F:transmembrane transporter activity"/>
    <property type="evidence" value="ECO:0007669"/>
    <property type="project" value="UniProtKB-UniRule"/>
</dbReference>
<comment type="caution">
    <text evidence="11">The sequence shown here is derived from an EMBL/GenBank/DDBJ whole genome shotgun (WGS) entry which is preliminary data.</text>
</comment>
<name>A0A2T0RLS7_9RHOB</name>
<dbReference type="EMBL" id="PVTD01000007">
    <property type="protein sequence ID" value="PRY22087.1"/>
    <property type="molecule type" value="Genomic_DNA"/>
</dbReference>
<reference evidence="11 12" key="1">
    <citation type="submission" date="2018-03" db="EMBL/GenBank/DDBJ databases">
        <title>Genomic Encyclopedia of Archaeal and Bacterial Type Strains, Phase II (KMG-II): from individual species to whole genera.</title>
        <authorList>
            <person name="Goeker M."/>
        </authorList>
    </citation>
    <scope>NUCLEOTIDE SEQUENCE [LARGE SCALE GENOMIC DNA]</scope>
    <source>
        <strain evidence="11 12">DSM 29328</strain>
    </source>
</reference>
<proteinExistence type="inferred from homology"/>
<feature type="transmembrane region" description="Helical" evidence="9">
    <location>
        <begin position="32"/>
        <end position="53"/>
    </location>
</feature>
<dbReference type="GO" id="GO:0015740">
    <property type="term" value="P:C4-dicarboxylate transport"/>
    <property type="evidence" value="ECO:0007669"/>
    <property type="project" value="TreeGrafter"/>
</dbReference>
<evidence type="ECO:0000259" key="10">
    <source>
        <dbReference type="Pfam" id="PF04290"/>
    </source>
</evidence>
<evidence type="ECO:0000256" key="3">
    <source>
        <dbReference type="ARBA" id="ARBA00022475"/>
    </source>
</evidence>
<keyword evidence="4 9" id="KW-0997">Cell inner membrane</keyword>
<keyword evidence="5 9" id="KW-0812">Transmembrane</keyword>
<feature type="transmembrane region" description="Helical" evidence="9">
    <location>
        <begin position="145"/>
        <end position="162"/>
    </location>
</feature>
<feature type="domain" description="Tripartite ATP-independent periplasmic transporters DctQ component" evidence="10">
    <location>
        <begin position="41"/>
        <end position="170"/>
    </location>
</feature>
<comment type="function">
    <text evidence="9">Part of the tripartite ATP-independent periplasmic (TRAP) transport system.</text>
</comment>
<dbReference type="AlphaFoldDB" id="A0A2T0RLS7"/>
<comment type="subunit">
    <text evidence="9">The complex comprises the extracytoplasmic solute receptor protein and the two transmembrane proteins.</text>
</comment>
<evidence type="ECO:0000256" key="5">
    <source>
        <dbReference type="ARBA" id="ARBA00022692"/>
    </source>
</evidence>
<accession>A0A2T0RLS7</accession>
<evidence type="ECO:0000313" key="11">
    <source>
        <dbReference type="EMBL" id="PRY22087.1"/>
    </source>
</evidence>
<dbReference type="OrthoDB" id="4964541at2"/>
<dbReference type="InterPro" id="IPR007387">
    <property type="entry name" value="TRAP_DctQ"/>
</dbReference>
<dbReference type="GO" id="GO:0005886">
    <property type="term" value="C:plasma membrane"/>
    <property type="evidence" value="ECO:0007669"/>
    <property type="project" value="UniProtKB-SubCell"/>
</dbReference>
<feature type="transmembrane region" description="Helical" evidence="9">
    <location>
        <begin position="104"/>
        <end position="125"/>
    </location>
</feature>
<keyword evidence="6 9" id="KW-1133">Transmembrane helix</keyword>
<comment type="subcellular location">
    <subcellularLocation>
        <location evidence="1 9">Cell inner membrane</location>
        <topology evidence="1 9">Multi-pass membrane protein</topology>
    </subcellularLocation>
</comment>
<organism evidence="11 12">
    <name type="scientific">Aliiruegeria haliotis</name>
    <dbReference type="NCBI Taxonomy" id="1280846"/>
    <lineage>
        <taxon>Bacteria</taxon>
        <taxon>Pseudomonadati</taxon>
        <taxon>Pseudomonadota</taxon>
        <taxon>Alphaproteobacteria</taxon>
        <taxon>Rhodobacterales</taxon>
        <taxon>Roseobacteraceae</taxon>
        <taxon>Aliiruegeria</taxon>
    </lineage>
</organism>